<evidence type="ECO:0000313" key="2">
    <source>
        <dbReference type="EMBL" id="GAA2171028.1"/>
    </source>
</evidence>
<dbReference type="InterPro" id="IPR008269">
    <property type="entry name" value="Lon_proteolytic"/>
</dbReference>
<dbReference type="EMBL" id="BAAAMR010000213">
    <property type="protein sequence ID" value="GAA2171028.1"/>
    <property type="molecule type" value="Genomic_DNA"/>
</dbReference>
<name>A0ABN3AJJ3_9ACTN</name>
<dbReference type="InterPro" id="IPR036322">
    <property type="entry name" value="WD40_repeat_dom_sf"/>
</dbReference>
<reference evidence="2 3" key="1">
    <citation type="journal article" date="2019" name="Int. J. Syst. Evol. Microbiol.">
        <title>The Global Catalogue of Microorganisms (GCM) 10K type strain sequencing project: providing services to taxonomists for standard genome sequencing and annotation.</title>
        <authorList>
            <consortium name="The Broad Institute Genomics Platform"/>
            <consortium name="The Broad Institute Genome Sequencing Center for Infectious Disease"/>
            <person name="Wu L."/>
            <person name="Ma J."/>
        </authorList>
    </citation>
    <scope>NUCLEOTIDE SEQUENCE [LARGE SCALE GENOMIC DNA]</scope>
    <source>
        <strain evidence="2 3">JCM 13850</strain>
    </source>
</reference>
<dbReference type="InterPro" id="IPR020568">
    <property type="entry name" value="Ribosomal_Su5_D2-typ_SF"/>
</dbReference>
<organism evidence="2 3">
    <name type="scientific">Actinomadura napierensis</name>
    <dbReference type="NCBI Taxonomy" id="267854"/>
    <lineage>
        <taxon>Bacteria</taxon>
        <taxon>Bacillati</taxon>
        <taxon>Actinomycetota</taxon>
        <taxon>Actinomycetes</taxon>
        <taxon>Streptosporangiales</taxon>
        <taxon>Thermomonosporaceae</taxon>
        <taxon>Actinomadura</taxon>
    </lineage>
</organism>
<dbReference type="InterPro" id="IPR014721">
    <property type="entry name" value="Ribsml_uS5_D2-typ_fold_subgr"/>
</dbReference>
<evidence type="ECO:0000259" key="1">
    <source>
        <dbReference type="Pfam" id="PF05362"/>
    </source>
</evidence>
<evidence type="ECO:0000313" key="3">
    <source>
        <dbReference type="Proteomes" id="UP001501020"/>
    </source>
</evidence>
<protein>
    <recommendedName>
        <fullName evidence="1">Lon proteolytic domain-containing protein</fullName>
    </recommendedName>
</protein>
<dbReference type="Proteomes" id="UP001501020">
    <property type="component" value="Unassembled WGS sequence"/>
</dbReference>
<feature type="domain" description="Lon proteolytic" evidence="1">
    <location>
        <begin position="328"/>
        <end position="379"/>
    </location>
</feature>
<dbReference type="PANTHER" id="PTHR19879">
    <property type="entry name" value="TRANSCRIPTION INITIATION FACTOR TFIID"/>
    <property type="match status" value="1"/>
</dbReference>
<gene>
    <name evidence="2" type="ORF">GCM10009727_95970</name>
</gene>
<dbReference type="SUPFAM" id="SSF101908">
    <property type="entry name" value="Putative isomerase YbhE"/>
    <property type="match status" value="1"/>
</dbReference>
<sequence length="1157" mass="122267">MSRTDEPRHTRPPSASQFPDRAALVDLIERAKSPQAALREALGERQLLWKCCSEAVRTDPSWLLDGRCEQLRSWFEETAPDRVADSVTAADHAWLLGRSLSTPEDPTGEHEAALARLAEAWRQSKLVSAEAATGPAQPSGKGIDGLPPRVAGTLMSITKQLQNSCDGTIENSDPTGPQSMLVIAALLMAGAKPRKRPVVSMPVVFGRSTAPNGQAAAEEGVTGVLELREFLAGPVGLYPDPRAMAGAYSPNDQFADSLGRAWLTAGPRRQGRCVLWRLVLSEGPVPITRFEGPSLGVAFALSLRELLRYPPTRRPAVTRLRNIFYGLRPRTAVTGELSADERLAKVSGMNAKLLAAHREGLRLIAPEANQPDLVKAPDPSEVKFAATLKQADRYARRFRTGRLAIALSLLTTATATGLTVAYQGAAATERLAIAHRLANVSQRLLQTNVGLAGLFAVQAYRYSNDPLTRAALFQSVTTSPHLVGSVQASGPISALAASLDGNLVLAGTGRGKVEQWSLAGDTVAPARLLGQLRGPVTAVAADADGGTVAAIDHGTVRIWTSAQPVPAPRIPTGQRLTAVGVSPSGRFIAVTAGHYDAPPTMWVLDRTTGNTSHLKLDLQTDPSAIAFPSDSDVVTIEDSFGGWERFSLPQSSRTAGSAVGYGVHNQAFALAPDGGSFSYAHGDSTLPIWRSKGIQRIDNPPLLAQTHASSPTAALALSPGGSWAAEAADTSIYVSRATAPGKTPSTPVTLAGAGAVSDGALTFLGRGGTRLVSATDDVWSLWDLARYSRISTAMAVDIPFSCNACNEPEVILSPNGRSAAVINGFGAALDVQSLNPSSVEPYSLEGPLPGGQRYATALWQGNNTGLIMVSPDDGSAQIISFAKQWPQTIGTWAPLKASDPVVLLRYLPDSHQVAEVDKSGTIRFRDAATGKVLRQVNGPRDRADKNSWDLHRDEVALDPNTDHAAVIDTPPDGLFNPSNIKIVVTDTATSHSRTLPGQDAMGVAYTKDRLLVQRRNGDLEIWSASGDRRLGTLDGTPDTSVGPVVSGPGLIAEKASDDTVRLIDLHSGLALGTLVLPVGYREASTGLAFSADGTTLVTATESIANPAAGDTGVLIVWRLSPGLWIHAACTSAGRNLTPDLWRQYVGTHVPSDLTCTM</sequence>
<proteinExistence type="predicted"/>
<dbReference type="PANTHER" id="PTHR19879:SF9">
    <property type="entry name" value="TRANSCRIPTION INITIATION FACTOR TFIID SUBUNIT 5"/>
    <property type="match status" value="1"/>
</dbReference>
<dbReference type="InterPro" id="IPR015943">
    <property type="entry name" value="WD40/YVTN_repeat-like_dom_sf"/>
</dbReference>
<dbReference type="SUPFAM" id="SSF50978">
    <property type="entry name" value="WD40 repeat-like"/>
    <property type="match status" value="1"/>
</dbReference>
<accession>A0ABN3AJJ3</accession>
<dbReference type="Gene3D" id="3.30.230.10">
    <property type="match status" value="1"/>
</dbReference>
<dbReference type="Pfam" id="PF05362">
    <property type="entry name" value="Lon_C"/>
    <property type="match status" value="1"/>
</dbReference>
<comment type="caution">
    <text evidence="2">The sequence shown here is derived from an EMBL/GenBank/DDBJ whole genome shotgun (WGS) entry which is preliminary data.</text>
</comment>
<dbReference type="RefSeq" id="WP_344285009.1">
    <property type="nucleotide sequence ID" value="NZ_BAAAMR010000213.1"/>
</dbReference>
<dbReference type="Gene3D" id="2.130.10.10">
    <property type="entry name" value="YVTN repeat-like/Quinoprotein amine dehydrogenase"/>
    <property type="match status" value="3"/>
</dbReference>
<keyword evidence="3" id="KW-1185">Reference proteome</keyword>
<dbReference type="SUPFAM" id="SSF54211">
    <property type="entry name" value="Ribosomal protein S5 domain 2-like"/>
    <property type="match status" value="1"/>
</dbReference>